<evidence type="ECO:0000313" key="3">
    <source>
        <dbReference type="Proteomes" id="UP000478052"/>
    </source>
</evidence>
<dbReference type="InterPro" id="IPR008906">
    <property type="entry name" value="HATC_C_dom"/>
</dbReference>
<comment type="caution">
    <text evidence="2">The sequence shown here is derived from an EMBL/GenBank/DDBJ whole genome shotgun (WGS) entry which is preliminary data.</text>
</comment>
<dbReference type="GO" id="GO:0046983">
    <property type="term" value="F:protein dimerization activity"/>
    <property type="evidence" value="ECO:0007669"/>
    <property type="project" value="InterPro"/>
</dbReference>
<keyword evidence="3" id="KW-1185">Reference proteome</keyword>
<feature type="domain" description="HAT C-terminal dimerisation" evidence="1">
    <location>
        <begin position="117"/>
        <end position="184"/>
    </location>
</feature>
<dbReference type="OrthoDB" id="5103at2759"/>
<name>A0A6G0VKJ6_APHCR</name>
<organism evidence="2 3">
    <name type="scientific">Aphis craccivora</name>
    <name type="common">Cowpea aphid</name>
    <dbReference type="NCBI Taxonomy" id="307492"/>
    <lineage>
        <taxon>Eukaryota</taxon>
        <taxon>Metazoa</taxon>
        <taxon>Ecdysozoa</taxon>
        <taxon>Arthropoda</taxon>
        <taxon>Hexapoda</taxon>
        <taxon>Insecta</taxon>
        <taxon>Pterygota</taxon>
        <taxon>Neoptera</taxon>
        <taxon>Paraneoptera</taxon>
        <taxon>Hemiptera</taxon>
        <taxon>Sternorrhyncha</taxon>
        <taxon>Aphidomorpha</taxon>
        <taxon>Aphidoidea</taxon>
        <taxon>Aphididae</taxon>
        <taxon>Aphidini</taxon>
        <taxon>Aphis</taxon>
        <taxon>Aphis</taxon>
    </lineage>
</organism>
<dbReference type="SUPFAM" id="SSF53098">
    <property type="entry name" value="Ribonuclease H-like"/>
    <property type="match status" value="1"/>
</dbReference>
<feature type="non-terminal residue" evidence="2">
    <location>
        <position position="1"/>
    </location>
</feature>
<dbReference type="EMBL" id="VUJU01015470">
    <property type="protein sequence ID" value="KAF0693690.1"/>
    <property type="molecule type" value="Genomic_DNA"/>
</dbReference>
<dbReference type="Pfam" id="PF05699">
    <property type="entry name" value="Dimer_Tnp_hAT"/>
    <property type="match status" value="1"/>
</dbReference>
<dbReference type="Proteomes" id="UP000478052">
    <property type="component" value="Unassembled WGS sequence"/>
</dbReference>
<protein>
    <submittedName>
        <fullName evidence="2">Zinc finger BED domain-containing protein RICESLEEPER 1-like isoform X1</fullName>
    </submittedName>
</protein>
<evidence type="ECO:0000259" key="1">
    <source>
        <dbReference type="Pfam" id="PF05699"/>
    </source>
</evidence>
<gene>
    <name evidence="2" type="ORF">FWK35_00036401</name>
</gene>
<evidence type="ECO:0000313" key="2">
    <source>
        <dbReference type="EMBL" id="KAF0693690.1"/>
    </source>
</evidence>
<reference evidence="2 3" key="1">
    <citation type="submission" date="2019-08" db="EMBL/GenBank/DDBJ databases">
        <title>Whole genome of Aphis craccivora.</title>
        <authorList>
            <person name="Voronova N.V."/>
            <person name="Shulinski R.S."/>
            <person name="Bandarenka Y.V."/>
            <person name="Zhorov D.G."/>
            <person name="Warner D."/>
        </authorList>
    </citation>
    <scope>NUCLEOTIDE SEQUENCE [LARGE SCALE GENOMIC DNA]</scope>
    <source>
        <strain evidence="2">180601</strain>
        <tissue evidence="2">Whole Body</tissue>
    </source>
</reference>
<dbReference type="AlphaFoldDB" id="A0A6G0VKJ6"/>
<proteinExistence type="predicted"/>
<dbReference type="InterPro" id="IPR012337">
    <property type="entry name" value="RNaseH-like_sf"/>
</dbReference>
<sequence>LLILFTAIYLDARYMCLLTDANKKKAVDYLLKVWDLKNALTSVENTAESNLLEQPNSEDDITDTNNEDDFEGYLRTCATNSSQNSQHSISTINSSQGSNSILNSKLEDFGNINRLSYKEDIVNFWSENKNEMPELYQLAQILMAVPATQVSVERSFSGLKFILSDLRNAIGHDILENILIIRGNANTN</sequence>
<accession>A0A6G0VKJ6</accession>